<organism evidence="2">
    <name type="scientific">marine sediment metagenome</name>
    <dbReference type="NCBI Taxonomy" id="412755"/>
    <lineage>
        <taxon>unclassified sequences</taxon>
        <taxon>metagenomes</taxon>
        <taxon>ecological metagenomes</taxon>
    </lineage>
</organism>
<feature type="region of interest" description="Disordered" evidence="1">
    <location>
        <begin position="1"/>
        <end position="20"/>
    </location>
</feature>
<gene>
    <name evidence="2" type="ORF">LCGC14_2769720</name>
</gene>
<dbReference type="EMBL" id="LAZR01051143">
    <property type="protein sequence ID" value="KKK85787.1"/>
    <property type="molecule type" value="Genomic_DNA"/>
</dbReference>
<evidence type="ECO:0000313" key="2">
    <source>
        <dbReference type="EMBL" id="KKK85787.1"/>
    </source>
</evidence>
<evidence type="ECO:0000256" key="1">
    <source>
        <dbReference type="SAM" id="MobiDB-lite"/>
    </source>
</evidence>
<reference evidence="2" key="1">
    <citation type="journal article" date="2015" name="Nature">
        <title>Complex archaea that bridge the gap between prokaryotes and eukaryotes.</title>
        <authorList>
            <person name="Spang A."/>
            <person name="Saw J.H."/>
            <person name="Jorgensen S.L."/>
            <person name="Zaremba-Niedzwiedzka K."/>
            <person name="Martijn J."/>
            <person name="Lind A.E."/>
            <person name="van Eijk R."/>
            <person name="Schleper C."/>
            <person name="Guy L."/>
            <person name="Ettema T.J."/>
        </authorList>
    </citation>
    <scope>NUCLEOTIDE SEQUENCE</scope>
</reference>
<name>A0A0F8YWF6_9ZZZZ</name>
<protein>
    <submittedName>
        <fullName evidence="2">Uncharacterized protein</fullName>
    </submittedName>
</protein>
<dbReference type="AlphaFoldDB" id="A0A0F8YWF6"/>
<proteinExistence type="predicted"/>
<accession>A0A0F8YWF6</accession>
<feature type="non-terminal residue" evidence="2">
    <location>
        <position position="20"/>
    </location>
</feature>
<sequence length="20" mass="2434">MNQALTMEQILDNEDRREAR</sequence>
<comment type="caution">
    <text evidence="2">The sequence shown here is derived from an EMBL/GenBank/DDBJ whole genome shotgun (WGS) entry which is preliminary data.</text>
</comment>